<dbReference type="Pfam" id="PF00188">
    <property type="entry name" value="CAP"/>
    <property type="match status" value="1"/>
</dbReference>
<dbReference type="InterPro" id="IPR035940">
    <property type="entry name" value="CAP_sf"/>
</dbReference>
<accession>A0A0X3PP04</accession>
<dbReference type="Gene3D" id="3.40.33.10">
    <property type="entry name" value="CAP"/>
    <property type="match status" value="1"/>
</dbReference>
<dbReference type="GO" id="GO:0005576">
    <property type="term" value="C:extracellular region"/>
    <property type="evidence" value="ECO:0007669"/>
    <property type="project" value="InterPro"/>
</dbReference>
<dbReference type="InterPro" id="IPR018244">
    <property type="entry name" value="Allrgn_V5/Tpx1_CS"/>
</dbReference>
<dbReference type="InterPro" id="IPR014044">
    <property type="entry name" value="CAP_dom"/>
</dbReference>
<reference evidence="2" key="1">
    <citation type="submission" date="2016-01" db="EMBL/GenBank/DDBJ databases">
        <title>Reference transcriptome for the parasite Schistocephalus solidus: insights into the molecular evolution of parasitism.</title>
        <authorList>
            <person name="Hebert F.O."/>
            <person name="Grambauer S."/>
            <person name="Barber I."/>
            <person name="Landry C.R."/>
            <person name="Aubin-Horth N."/>
        </authorList>
    </citation>
    <scope>NUCLEOTIDE SEQUENCE</scope>
</reference>
<dbReference type="PROSITE" id="PS01009">
    <property type="entry name" value="CRISP_1"/>
    <property type="match status" value="1"/>
</dbReference>
<feature type="domain" description="SCP" evidence="1">
    <location>
        <begin position="30"/>
        <end position="174"/>
    </location>
</feature>
<proteinExistence type="predicted"/>
<dbReference type="PRINTS" id="PR00837">
    <property type="entry name" value="V5TPXLIKE"/>
</dbReference>
<dbReference type="PANTHER" id="PTHR10334">
    <property type="entry name" value="CYSTEINE-RICH SECRETORY PROTEIN-RELATED"/>
    <property type="match status" value="1"/>
</dbReference>
<dbReference type="EMBL" id="GEEE01010275">
    <property type="protein sequence ID" value="JAP52950.1"/>
    <property type="molecule type" value="Transcribed_RNA"/>
</dbReference>
<dbReference type="SUPFAM" id="SSF55797">
    <property type="entry name" value="PR-1-like"/>
    <property type="match status" value="1"/>
</dbReference>
<protein>
    <submittedName>
        <fullName evidence="2">GLIPR1-like protein 1</fullName>
    </submittedName>
</protein>
<dbReference type="SMART" id="SM00198">
    <property type="entry name" value="SCP"/>
    <property type="match status" value="1"/>
</dbReference>
<evidence type="ECO:0000259" key="1">
    <source>
        <dbReference type="SMART" id="SM00198"/>
    </source>
</evidence>
<sequence length="206" mass="23540">MVEQQFKLCCHIVATVGLISILTVSALTPEQRKLFLDYHNDVRQKVSPPASNMQHMIYNESLEVLAQKWVDKCEFRHPPRSDEEYRPYGQNIGASGNPREQGSIEAILKKWHHEVQNYNYTHNSCNGVCGHYTQMVWHNSYQLGCAMAKCSGMLQGMNAFFIACQYYPRGNWKGQRPYSTADVTPTTVKLPAKRYIRNSSTGMAND</sequence>
<dbReference type="CDD" id="cd05380">
    <property type="entry name" value="CAP_euk"/>
    <property type="match status" value="1"/>
</dbReference>
<evidence type="ECO:0000313" key="2">
    <source>
        <dbReference type="EMBL" id="JAP52950.1"/>
    </source>
</evidence>
<gene>
    <name evidence="2" type="primary">GPRL1</name>
    <name evidence="2" type="ORF">TR153299</name>
</gene>
<dbReference type="InterPro" id="IPR001283">
    <property type="entry name" value="CRISP-related"/>
</dbReference>
<dbReference type="AlphaFoldDB" id="A0A0X3PP04"/>
<dbReference type="PROSITE" id="PS01010">
    <property type="entry name" value="CRISP_2"/>
    <property type="match status" value="1"/>
</dbReference>
<name>A0A0X3PP04_SCHSO</name>
<organism evidence="2">
    <name type="scientific">Schistocephalus solidus</name>
    <name type="common">Tapeworm</name>
    <dbReference type="NCBI Taxonomy" id="70667"/>
    <lineage>
        <taxon>Eukaryota</taxon>
        <taxon>Metazoa</taxon>
        <taxon>Spiralia</taxon>
        <taxon>Lophotrochozoa</taxon>
        <taxon>Platyhelminthes</taxon>
        <taxon>Cestoda</taxon>
        <taxon>Eucestoda</taxon>
        <taxon>Diphyllobothriidea</taxon>
        <taxon>Diphyllobothriidae</taxon>
        <taxon>Schistocephalus</taxon>
    </lineage>
</organism>